<dbReference type="InterPro" id="IPR023606">
    <property type="entry name" value="CoA-Trfase_III_dom_1_sf"/>
</dbReference>
<dbReference type="InterPro" id="IPR050509">
    <property type="entry name" value="CoA-transferase_III"/>
</dbReference>
<dbReference type="PANTHER" id="PTHR48228">
    <property type="entry name" value="SUCCINYL-COA--D-CITRAMALATE COA-TRANSFERASE"/>
    <property type="match status" value="1"/>
</dbReference>
<dbReference type="SUPFAM" id="SSF89796">
    <property type="entry name" value="CoA-transferase family III (CaiB/BaiF)"/>
    <property type="match status" value="2"/>
</dbReference>
<protein>
    <submittedName>
        <fullName evidence="2">CoA transferase</fullName>
    </submittedName>
</protein>
<dbReference type="InterPro" id="IPR044855">
    <property type="entry name" value="CoA-Trfase_III_dom3_sf"/>
</dbReference>
<dbReference type="Gene3D" id="3.30.1540.10">
    <property type="entry name" value="formyl-coa transferase, domain 3"/>
    <property type="match status" value="1"/>
</dbReference>
<dbReference type="PANTHER" id="PTHR48228:SF4">
    <property type="entry name" value="BLR3030 PROTEIN"/>
    <property type="match status" value="1"/>
</dbReference>
<reference evidence="2" key="1">
    <citation type="submission" date="2021-01" db="EMBL/GenBank/DDBJ databases">
        <title>Whole genome shotgun sequence of Acrocarpospora phusangensis NBRC 108782.</title>
        <authorList>
            <person name="Komaki H."/>
            <person name="Tamura T."/>
        </authorList>
    </citation>
    <scope>NUCLEOTIDE SEQUENCE</scope>
    <source>
        <strain evidence="2">NBRC 108782</strain>
    </source>
</reference>
<dbReference type="EMBL" id="BOOA01000057">
    <property type="protein sequence ID" value="GIH27540.1"/>
    <property type="molecule type" value="Genomic_DNA"/>
</dbReference>
<evidence type="ECO:0000313" key="2">
    <source>
        <dbReference type="EMBL" id="GIH27540.1"/>
    </source>
</evidence>
<evidence type="ECO:0000313" key="3">
    <source>
        <dbReference type="Proteomes" id="UP000640052"/>
    </source>
</evidence>
<dbReference type="Pfam" id="PF02515">
    <property type="entry name" value="CoA_transf_3"/>
    <property type="match status" value="1"/>
</dbReference>
<name>A0A919QHK8_9ACTN</name>
<accession>A0A919QHK8</accession>
<evidence type="ECO:0000256" key="1">
    <source>
        <dbReference type="SAM" id="MobiDB-lite"/>
    </source>
</evidence>
<dbReference type="GO" id="GO:0016740">
    <property type="term" value="F:transferase activity"/>
    <property type="evidence" value="ECO:0007669"/>
    <property type="project" value="UniProtKB-KW"/>
</dbReference>
<sequence>MIEVVVEGVGQEVGVGLPALRVVGSEEVYSTGFRVGALAGASVGVFTAGGGALWERWTGARAEVGVDIRHAAAAFRSERYFRINGEELSLWGSLSGDYATADGWVRLHCNFDHHRDAALRALGIGRVSREEVARVCAGRTRLEVEEEVTRAGGCAGAMRTRQEWRSHPQAEAVAAEPVVSLVPLGPQVSASAGWGSAGSGESPAEGRPLAGVRVLDLTRVIAGPVAARALAAYGADVLRVGSAELPEVAGVVVETAFGKRSCHIDLRTDPEKLWDLVARADVIIRGYRPGALETLGFGAEELARVRPGIIVVDISAYGVRGPWAGRRGFDSLVQMVSGIAHEGGDGTRPQPLPCQALDHATGYLAAFAAVAGLLRRAGRGGSWHARLSLARTARWLDDLGRGEPGPDPRADDLLDTMDSAFGELTFIRPPGSIKGAEPYWSSPPPQRGEHPPAW</sequence>
<keyword evidence="3" id="KW-1185">Reference proteome</keyword>
<dbReference type="InterPro" id="IPR003673">
    <property type="entry name" value="CoA-Trfase_fam_III"/>
</dbReference>
<gene>
    <name evidence="2" type="ORF">Aph01nite_58500</name>
</gene>
<proteinExistence type="predicted"/>
<organism evidence="2 3">
    <name type="scientific">Acrocarpospora phusangensis</name>
    <dbReference type="NCBI Taxonomy" id="1070424"/>
    <lineage>
        <taxon>Bacteria</taxon>
        <taxon>Bacillati</taxon>
        <taxon>Actinomycetota</taxon>
        <taxon>Actinomycetes</taxon>
        <taxon>Streptosporangiales</taxon>
        <taxon>Streptosporangiaceae</taxon>
        <taxon>Acrocarpospora</taxon>
    </lineage>
</organism>
<dbReference type="Proteomes" id="UP000640052">
    <property type="component" value="Unassembled WGS sequence"/>
</dbReference>
<feature type="region of interest" description="Disordered" evidence="1">
    <location>
        <begin position="427"/>
        <end position="454"/>
    </location>
</feature>
<keyword evidence="2" id="KW-0808">Transferase</keyword>
<dbReference type="AlphaFoldDB" id="A0A919QHK8"/>
<dbReference type="Gene3D" id="3.40.50.10540">
    <property type="entry name" value="Crotonobetainyl-coa:carnitine coa-transferase, domain 1"/>
    <property type="match status" value="1"/>
</dbReference>
<comment type="caution">
    <text evidence="2">The sequence shown here is derived from an EMBL/GenBank/DDBJ whole genome shotgun (WGS) entry which is preliminary data.</text>
</comment>